<feature type="chain" id="PRO_5047143161" evidence="2">
    <location>
        <begin position="37"/>
        <end position="115"/>
    </location>
</feature>
<evidence type="ECO:0000313" key="4">
    <source>
        <dbReference type="Proteomes" id="UP001482620"/>
    </source>
</evidence>
<proteinExistence type="predicted"/>
<dbReference type="Proteomes" id="UP001482620">
    <property type="component" value="Unassembled WGS sequence"/>
</dbReference>
<feature type="signal peptide" evidence="2">
    <location>
        <begin position="1"/>
        <end position="36"/>
    </location>
</feature>
<feature type="transmembrane region" description="Helical" evidence="1">
    <location>
        <begin position="91"/>
        <end position="109"/>
    </location>
</feature>
<comment type="caution">
    <text evidence="3">The sequence shown here is derived from an EMBL/GenBank/DDBJ whole genome shotgun (WGS) entry which is preliminary data.</text>
</comment>
<keyword evidence="1" id="KW-0472">Membrane</keyword>
<dbReference type="EMBL" id="JAHRIQ010072252">
    <property type="protein sequence ID" value="MEQ2245064.1"/>
    <property type="molecule type" value="Genomic_DNA"/>
</dbReference>
<keyword evidence="4" id="KW-1185">Reference proteome</keyword>
<organism evidence="3 4">
    <name type="scientific">Ilyodon furcidens</name>
    <name type="common">goldbreast splitfin</name>
    <dbReference type="NCBI Taxonomy" id="33524"/>
    <lineage>
        <taxon>Eukaryota</taxon>
        <taxon>Metazoa</taxon>
        <taxon>Chordata</taxon>
        <taxon>Craniata</taxon>
        <taxon>Vertebrata</taxon>
        <taxon>Euteleostomi</taxon>
        <taxon>Actinopterygii</taxon>
        <taxon>Neopterygii</taxon>
        <taxon>Teleostei</taxon>
        <taxon>Neoteleostei</taxon>
        <taxon>Acanthomorphata</taxon>
        <taxon>Ovalentaria</taxon>
        <taxon>Atherinomorphae</taxon>
        <taxon>Cyprinodontiformes</taxon>
        <taxon>Goodeidae</taxon>
        <taxon>Ilyodon</taxon>
    </lineage>
</organism>
<keyword evidence="1" id="KW-1133">Transmembrane helix</keyword>
<keyword evidence="1" id="KW-0812">Transmembrane</keyword>
<sequence>MKKYGINTPREEFDMAFLQCFLVWLLPLAGHRATVGGWVGGAVEHVLCMHWGEWWDVLGLERLACPARLPGWCLFPSHELMGWGCWRWPNGWVGLAVCCSAGYCVWGGSRRQARG</sequence>
<evidence type="ECO:0000313" key="3">
    <source>
        <dbReference type="EMBL" id="MEQ2245064.1"/>
    </source>
</evidence>
<name>A0ABV0UJN3_9TELE</name>
<keyword evidence="2" id="KW-0732">Signal</keyword>
<evidence type="ECO:0000256" key="1">
    <source>
        <dbReference type="SAM" id="Phobius"/>
    </source>
</evidence>
<reference evidence="3 4" key="1">
    <citation type="submission" date="2021-06" db="EMBL/GenBank/DDBJ databases">
        <authorList>
            <person name="Palmer J.M."/>
        </authorList>
    </citation>
    <scope>NUCLEOTIDE SEQUENCE [LARGE SCALE GENOMIC DNA]</scope>
    <source>
        <strain evidence="4">if_2019</strain>
        <tissue evidence="3">Muscle</tissue>
    </source>
</reference>
<protein>
    <submittedName>
        <fullName evidence="3">Uncharacterized protein</fullName>
    </submittedName>
</protein>
<accession>A0ABV0UJN3</accession>
<evidence type="ECO:0000256" key="2">
    <source>
        <dbReference type="SAM" id="SignalP"/>
    </source>
</evidence>
<gene>
    <name evidence="3" type="ORF">ILYODFUR_023692</name>
</gene>